<feature type="region of interest" description="Disordered" evidence="4">
    <location>
        <begin position="107"/>
        <end position="137"/>
    </location>
</feature>
<gene>
    <name evidence="6" type="ORF">A4X13_0g9283</name>
</gene>
<keyword evidence="3" id="KW-0067">ATP-binding</keyword>
<dbReference type="InterPro" id="IPR000719">
    <property type="entry name" value="Prot_kinase_dom"/>
</dbReference>
<dbReference type="InterPro" id="IPR011009">
    <property type="entry name" value="Kinase-like_dom_sf"/>
</dbReference>
<reference evidence="6" key="1">
    <citation type="submission" date="2016-04" db="EMBL/GenBank/DDBJ databases">
        <authorList>
            <person name="Nguyen H.D."/>
            <person name="Samba Siva P."/>
            <person name="Cullis J."/>
            <person name="Levesque C.A."/>
            <person name="Hambleton S."/>
        </authorList>
    </citation>
    <scope>NUCLEOTIDE SEQUENCE</scope>
    <source>
        <strain evidence="6">DAOMC 236416</strain>
    </source>
</reference>
<evidence type="ECO:0000256" key="1">
    <source>
        <dbReference type="ARBA" id="ARBA00006485"/>
    </source>
</evidence>
<dbReference type="PROSITE" id="PS00108">
    <property type="entry name" value="PROTEIN_KINASE_ST"/>
    <property type="match status" value="1"/>
</dbReference>
<comment type="similarity">
    <text evidence="1">Belongs to the protein kinase superfamily. CMGC Ser/Thr protein kinase family. CDC2/CDKX subfamily.</text>
</comment>
<dbReference type="PROSITE" id="PS50011">
    <property type="entry name" value="PROTEIN_KINASE_DOM"/>
    <property type="match status" value="1"/>
</dbReference>
<dbReference type="Gene3D" id="1.10.510.10">
    <property type="entry name" value="Transferase(Phosphotransferase) domain 1"/>
    <property type="match status" value="1"/>
</dbReference>
<dbReference type="Proteomes" id="UP000077521">
    <property type="component" value="Unassembled WGS sequence"/>
</dbReference>
<feature type="domain" description="Protein kinase" evidence="5">
    <location>
        <begin position="174"/>
        <end position="488"/>
    </location>
</feature>
<name>A0A8T8SAF9_9BASI</name>
<keyword evidence="7" id="KW-1185">Reference proteome</keyword>
<dbReference type="AlphaFoldDB" id="A0A8T8SAF9"/>
<evidence type="ECO:0000256" key="2">
    <source>
        <dbReference type="ARBA" id="ARBA00022741"/>
    </source>
</evidence>
<comment type="caution">
    <text evidence="6">The sequence shown here is derived from an EMBL/GenBank/DDBJ whole genome shotgun (WGS) entry which is preliminary data.</text>
</comment>
<feature type="compositionally biased region" description="Basic and acidic residues" evidence="4">
    <location>
        <begin position="107"/>
        <end position="122"/>
    </location>
</feature>
<reference evidence="6" key="2">
    <citation type="journal article" date="2019" name="IMA Fungus">
        <title>Genome sequencing and comparison of five Tilletia species to identify candidate genes for the detection of regulated species infecting wheat.</title>
        <authorList>
            <person name="Nguyen H.D.T."/>
            <person name="Sultana T."/>
            <person name="Kesanakurti P."/>
            <person name="Hambleton S."/>
        </authorList>
    </citation>
    <scope>NUCLEOTIDE SEQUENCE</scope>
    <source>
        <strain evidence="6">DAOMC 236416</strain>
    </source>
</reference>
<evidence type="ECO:0000259" key="5">
    <source>
        <dbReference type="PROSITE" id="PS50011"/>
    </source>
</evidence>
<evidence type="ECO:0000313" key="6">
    <source>
        <dbReference type="EMBL" id="KAE8236049.1"/>
    </source>
</evidence>
<dbReference type="SMART" id="SM00220">
    <property type="entry name" value="S_TKc"/>
    <property type="match status" value="1"/>
</dbReference>
<evidence type="ECO:0000256" key="4">
    <source>
        <dbReference type="SAM" id="MobiDB-lite"/>
    </source>
</evidence>
<protein>
    <recommendedName>
        <fullName evidence="5">Protein kinase domain-containing protein</fullName>
    </recommendedName>
</protein>
<dbReference type="GO" id="GO:0005634">
    <property type="term" value="C:nucleus"/>
    <property type="evidence" value="ECO:0007669"/>
    <property type="project" value="TreeGrafter"/>
</dbReference>
<dbReference type="Pfam" id="PF00069">
    <property type="entry name" value="Pkinase"/>
    <property type="match status" value="1"/>
</dbReference>
<organism evidence="6 7">
    <name type="scientific">Tilletia indica</name>
    <dbReference type="NCBI Taxonomy" id="43049"/>
    <lineage>
        <taxon>Eukaryota</taxon>
        <taxon>Fungi</taxon>
        <taxon>Dikarya</taxon>
        <taxon>Basidiomycota</taxon>
        <taxon>Ustilaginomycotina</taxon>
        <taxon>Exobasidiomycetes</taxon>
        <taxon>Tilletiales</taxon>
        <taxon>Tilletiaceae</taxon>
        <taxon>Tilletia</taxon>
    </lineage>
</organism>
<dbReference type="PANTHER" id="PTHR24056">
    <property type="entry name" value="CELL DIVISION PROTEIN KINASE"/>
    <property type="match status" value="1"/>
</dbReference>
<sequence>ARERQLQEEHSKSTAKLQQLLEELATCNGNLSASTSKSNQLQDALTACQADLSASIARERQLQDELSASMARGQQVQQELATCKDNLSASTTKSNQLQEELIAFRDNRGDRHHPVECPKDVAHPSSSASPSATRKCRPVPLQGQQDIHPHVFGMKNLLIHKRDVYSWMRGPGRYKSYSRIGAGSQGSVYRAMDLLRPEPVAIKSVSGKVKESFPRTLWNEFGALTRIEHPNVIQLRDVLLVQLDGRPQMHLVLDFCETDLLQVLSSNSTRQQLTAPVVQTLMSQVARGLQAVHQAGIAHFDLKPANILIGSDGRVRIGDFGLAEDLRQPHPSTRRQAVVSLWYRSPEALLRSIDVGSFVDVWSFGVVLAQLLDPTGVPPWFTGQADEMISHIAADMGLVGRELWPGSDELPGALSDENIAYSDPRRGVIRSMALPPGVASRAPLPSRLRAMRGADNTYDELIEALPHILIVDPSRRPSMTAIVSQSVVLSGPAQGSLPRFPSRHTSER</sequence>
<dbReference type="Gene3D" id="3.30.200.20">
    <property type="entry name" value="Phosphorylase Kinase, domain 1"/>
    <property type="match status" value="1"/>
</dbReference>
<dbReference type="SUPFAM" id="SSF56112">
    <property type="entry name" value="Protein kinase-like (PK-like)"/>
    <property type="match status" value="1"/>
</dbReference>
<dbReference type="EMBL" id="LWDF02002423">
    <property type="protein sequence ID" value="KAE8236049.1"/>
    <property type="molecule type" value="Genomic_DNA"/>
</dbReference>
<keyword evidence="2" id="KW-0547">Nucleotide-binding</keyword>
<dbReference type="GO" id="GO:0005524">
    <property type="term" value="F:ATP binding"/>
    <property type="evidence" value="ECO:0007669"/>
    <property type="project" value="UniProtKB-KW"/>
</dbReference>
<dbReference type="InterPro" id="IPR008271">
    <property type="entry name" value="Ser/Thr_kinase_AS"/>
</dbReference>
<dbReference type="GO" id="GO:0004674">
    <property type="term" value="F:protein serine/threonine kinase activity"/>
    <property type="evidence" value="ECO:0007669"/>
    <property type="project" value="TreeGrafter"/>
</dbReference>
<proteinExistence type="inferred from homology"/>
<evidence type="ECO:0000313" key="7">
    <source>
        <dbReference type="Proteomes" id="UP000077521"/>
    </source>
</evidence>
<dbReference type="InterPro" id="IPR050108">
    <property type="entry name" value="CDK"/>
</dbReference>
<feature type="non-terminal residue" evidence="6">
    <location>
        <position position="1"/>
    </location>
</feature>
<accession>A0A8T8SAF9</accession>
<evidence type="ECO:0000256" key="3">
    <source>
        <dbReference type="ARBA" id="ARBA00022840"/>
    </source>
</evidence>